<name>A0A366D7B0_9GAMM</name>
<evidence type="ECO:0000313" key="1">
    <source>
        <dbReference type="EMBL" id="RBO85927.1"/>
    </source>
</evidence>
<organism evidence="1 2">
    <name type="scientific">Marinomonas aquiplantarum</name>
    <dbReference type="NCBI Taxonomy" id="491951"/>
    <lineage>
        <taxon>Bacteria</taxon>
        <taxon>Pseudomonadati</taxon>
        <taxon>Pseudomonadota</taxon>
        <taxon>Gammaproteobacteria</taxon>
        <taxon>Oceanospirillales</taxon>
        <taxon>Oceanospirillaceae</taxon>
        <taxon>Marinomonas</taxon>
    </lineage>
</organism>
<accession>A0A366D7B0</accession>
<dbReference type="AlphaFoldDB" id="A0A366D7B0"/>
<keyword evidence="2" id="KW-1185">Reference proteome</keyword>
<dbReference type="OrthoDB" id="9035707at2"/>
<proteinExistence type="predicted"/>
<dbReference type="RefSeq" id="WP_113872829.1">
    <property type="nucleotide sequence ID" value="NZ_QNRF01000001.1"/>
</dbReference>
<dbReference type="Proteomes" id="UP000252086">
    <property type="component" value="Unassembled WGS sequence"/>
</dbReference>
<evidence type="ECO:0008006" key="3">
    <source>
        <dbReference type="Google" id="ProtNLM"/>
    </source>
</evidence>
<sequence length="96" mass="10815">MTDKLLVNESKATVTLPIEAYNAMVQSREVSIPLVTLEKFSDLTGLTNRGREGSKHQYGVVEGLRRNGYLPTIKLGRHVMVNLFALQEELSEKDRI</sequence>
<reference evidence="1 2" key="1">
    <citation type="submission" date="2018-06" db="EMBL/GenBank/DDBJ databases">
        <title>Genomic Encyclopedia of Type Strains, Phase III (KMG-III): the genomes of soil and plant-associated and newly described type strains.</title>
        <authorList>
            <person name="Whitman W."/>
        </authorList>
    </citation>
    <scope>NUCLEOTIDE SEQUENCE [LARGE SCALE GENOMIC DNA]</scope>
    <source>
        <strain evidence="1 2">CECT 7732</strain>
    </source>
</reference>
<gene>
    <name evidence="1" type="ORF">DFP76_101202</name>
</gene>
<comment type="caution">
    <text evidence="1">The sequence shown here is derived from an EMBL/GenBank/DDBJ whole genome shotgun (WGS) entry which is preliminary data.</text>
</comment>
<protein>
    <recommendedName>
        <fullName evidence="3">Excisionase family DNA binding protein</fullName>
    </recommendedName>
</protein>
<evidence type="ECO:0000313" key="2">
    <source>
        <dbReference type="Proteomes" id="UP000252086"/>
    </source>
</evidence>
<dbReference type="EMBL" id="QNRF01000001">
    <property type="protein sequence ID" value="RBO85927.1"/>
    <property type="molecule type" value="Genomic_DNA"/>
</dbReference>